<evidence type="ECO:0000313" key="2">
    <source>
        <dbReference type="Proteomes" id="UP000744769"/>
    </source>
</evidence>
<name>A0A967AYH9_9MICO</name>
<dbReference type="Proteomes" id="UP000744769">
    <property type="component" value="Unassembled WGS sequence"/>
</dbReference>
<dbReference type="RefSeq" id="WP_166193768.1">
    <property type="nucleotide sequence ID" value="NZ_JAAOIV010000002.1"/>
</dbReference>
<evidence type="ECO:0000313" key="1">
    <source>
        <dbReference type="EMBL" id="NHN55043.1"/>
    </source>
</evidence>
<sequence length="101" mass="10003">MNKVTREAAGVGALVACLIGYGALQGGDSTEGVGQLFGGSSSASQYSDGRPITDPVLASAVVQAMKAGMSYEAAVANFADMDPGTPPPTKAEALAALARAK</sequence>
<dbReference type="EMBL" id="JAAOIV010000002">
    <property type="protein sequence ID" value="NHN55043.1"/>
    <property type="molecule type" value="Genomic_DNA"/>
</dbReference>
<proteinExistence type="predicted"/>
<protein>
    <submittedName>
        <fullName evidence="1">Uncharacterized protein</fullName>
    </submittedName>
</protein>
<accession>A0A967AYH9</accession>
<dbReference type="AlphaFoldDB" id="A0A967AYH9"/>
<gene>
    <name evidence="1" type="ORF">G9U51_04480</name>
</gene>
<reference evidence="1" key="1">
    <citation type="submission" date="2020-03" db="EMBL/GenBank/DDBJ databases">
        <title>Draft sequencing of Calidifontibacter sp. DB0510.</title>
        <authorList>
            <person name="Kim D.-U."/>
        </authorList>
    </citation>
    <scope>NUCLEOTIDE SEQUENCE</scope>
    <source>
        <strain evidence="1">DB0510</strain>
    </source>
</reference>
<keyword evidence="2" id="KW-1185">Reference proteome</keyword>
<comment type="caution">
    <text evidence="1">The sequence shown here is derived from an EMBL/GenBank/DDBJ whole genome shotgun (WGS) entry which is preliminary data.</text>
</comment>
<organism evidence="1 2">
    <name type="scientific">Metallococcus carri</name>
    <dbReference type="NCBI Taxonomy" id="1656884"/>
    <lineage>
        <taxon>Bacteria</taxon>
        <taxon>Bacillati</taxon>
        <taxon>Actinomycetota</taxon>
        <taxon>Actinomycetes</taxon>
        <taxon>Micrococcales</taxon>
        <taxon>Dermacoccaceae</taxon>
        <taxon>Metallococcus</taxon>
    </lineage>
</organism>